<dbReference type="WBParaSite" id="Pan_g20898.t1">
    <property type="protein sequence ID" value="Pan_g20898.t1"/>
    <property type="gene ID" value="Pan_g20898"/>
</dbReference>
<sequence>MALEVDRPLSPTSTTQDENIHPGESTKAPLTLREKIAAKLAALGKAKPLNLSQGPPAAAGEELVLEPAEEKPVVIDKATKWLAEKAHIQPVAVPLPTTSPKTPRSGRKRLPLAKSEQIKQELSEKLRIRRQEEQQQRFAIYNADNEIDDEPEEDELSSDEEKEDEEEKEVTSTEAPKKKFIVNEDEEMVEVDEEAEEDPEKAESGDETGSDDDEEWSKPKDSEADDHEDDESPSKPTRVYLSDDEEPMDGDDNQDYMPVSTTSNKPARLIDSDDDESDAEEPPKTTIPAESAPIQFEPPARNETQKSHFGATQLFNYMGFCTDPMNAEDDYPYEKYEKSPSPTPEPEPEIERPMRILELDEGSDQEDLLNLCSGKFDTQQTSQQTQQTYPSNMDITEFLSDSPDNFNLTPNPSTQDSFEKRYIPDSLDDSLAYLDQTADIVERAYADFNNPELDDDRIVPSGADLDSDDDDDVPVTSATQPRKRRIVEYSDDEEDSDAEVGQRTPMKQAKLFDSDDEEATDADVSMSSLSATPKPGNHTPVKNLFGFSGFGDMDDVFTTEETSPVKQERVFKELTDSEDEEEEVPVGKRTNKFLEDEASLSGDDVDEDDIDEDELGDDYEREEGDDDDMDEDEIRRRNAEHFRKKQDAEEERQLMRIKEKLFADSDLYGIGGNMDRSFRFRMRENLSDADWQALVAKNPALADTNDSEEEEEDSEERQKSMERKKWIMKKNEPVNDNILSLFDDDLLDSPLLALGRQVLHKTASVSASSTIVRTTTTYKASNDSLLRNSSSLAVLMKDITKTSSSSSSAKRPGVFFSAVDKL</sequence>
<feature type="region of interest" description="Disordered" evidence="1">
    <location>
        <begin position="395"/>
        <end position="417"/>
    </location>
</feature>
<name>A0A7E4VII1_PANRE</name>
<feature type="region of interest" description="Disordered" evidence="1">
    <location>
        <begin position="326"/>
        <end position="349"/>
    </location>
</feature>
<accession>A0A7E4VII1</accession>
<feature type="compositionally biased region" description="Acidic residues" evidence="1">
    <location>
        <begin position="603"/>
        <end position="632"/>
    </location>
</feature>
<feature type="compositionally biased region" description="Acidic residues" evidence="1">
    <location>
        <begin position="242"/>
        <end position="254"/>
    </location>
</feature>
<feature type="compositionally biased region" description="Basic and acidic residues" evidence="1">
    <location>
        <begin position="633"/>
        <end position="650"/>
    </location>
</feature>
<reference evidence="3" key="2">
    <citation type="submission" date="2020-10" db="UniProtKB">
        <authorList>
            <consortium name="WormBaseParasite"/>
        </authorList>
    </citation>
    <scope>IDENTIFICATION</scope>
</reference>
<evidence type="ECO:0000256" key="1">
    <source>
        <dbReference type="SAM" id="MobiDB-lite"/>
    </source>
</evidence>
<feature type="compositionally biased region" description="Acidic residues" evidence="1">
    <location>
        <begin position="145"/>
        <end position="168"/>
    </location>
</feature>
<feature type="compositionally biased region" description="Acidic residues" evidence="1">
    <location>
        <begin position="183"/>
        <end position="215"/>
    </location>
</feature>
<feature type="compositionally biased region" description="Acidic residues" evidence="1">
    <location>
        <begin position="489"/>
        <end position="498"/>
    </location>
</feature>
<feature type="compositionally biased region" description="Basic and acidic residues" evidence="1">
    <location>
        <begin position="566"/>
        <end position="575"/>
    </location>
</feature>
<evidence type="ECO:0000313" key="2">
    <source>
        <dbReference type="Proteomes" id="UP000492821"/>
    </source>
</evidence>
<feature type="region of interest" description="Disordered" evidence="1">
    <location>
        <begin position="1"/>
        <end position="30"/>
    </location>
</feature>
<dbReference type="Proteomes" id="UP000492821">
    <property type="component" value="Unassembled WGS sequence"/>
</dbReference>
<reference evidence="2" key="1">
    <citation type="journal article" date="2013" name="Genetics">
        <title>The draft genome and transcriptome of Panagrellus redivivus are shaped by the harsh demands of a free-living lifestyle.</title>
        <authorList>
            <person name="Srinivasan J."/>
            <person name="Dillman A.R."/>
            <person name="Macchietto M.G."/>
            <person name="Heikkinen L."/>
            <person name="Lakso M."/>
            <person name="Fracchia K.M."/>
            <person name="Antoshechkin I."/>
            <person name="Mortazavi A."/>
            <person name="Wong G."/>
            <person name="Sternberg P.W."/>
        </authorList>
    </citation>
    <scope>NUCLEOTIDE SEQUENCE [LARGE SCALE GENOMIC DNA]</scope>
    <source>
        <strain evidence="2">MT8872</strain>
    </source>
</reference>
<feature type="compositionally biased region" description="Acidic residues" evidence="1">
    <location>
        <begin position="705"/>
        <end position="715"/>
    </location>
</feature>
<feature type="region of interest" description="Disordered" evidence="1">
    <location>
        <begin position="92"/>
        <end position="119"/>
    </location>
</feature>
<proteinExistence type="predicted"/>
<feature type="compositionally biased region" description="Polar residues" evidence="1">
    <location>
        <begin position="402"/>
        <end position="416"/>
    </location>
</feature>
<organism evidence="2 3">
    <name type="scientific">Panagrellus redivivus</name>
    <name type="common">Microworm</name>
    <dbReference type="NCBI Taxonomy" id="6233"/>
    <lineage>
        <taxon>Eukaryota</taxon>
        <taxon>Metazoa</taxon>
        <taxon>Ecdysozoa</taxon>
        <taxon>Nematoda</taxon>
        <taxon>Chromadorea</taxon>
        <taxon>Rhabditida</taxon>
        <taxon>Tylenchina</taxon>
        <taxon>Panagrolaimomorpha</taxon>
        <taxon>Panagrolaimoidea</taxon>
        <taxon>Panagrolaimidae</taxon>
        <taxon>Panagrellus</taxon>
    </lineage>
</organism>
<protein>
    <submittedName>
        <fullName evidence="3">MRC1 domain-containing protein</fullName>
    </submittedName>
</protein>
<feature type="region of interest" description="Disordered" evidence="1">
    <location>
        <begin position="451"/>
        <end position="542"/>
    </location>
</feature>
<keyword evidence="2" id="KW-1185">Reference proteome</keyword>
<feature type="region of interest" description="Disordered" evidence="1">
    <location>
        <begin position="135"/>
        <end position="308"/>
    </location>
</feature>
<dbReference type="AlphaFoldDB" id="A0A7E4VII1"/>
<feature type="region of interest" description="Disordered" evidence="1">
    <location>
        <begin position="697"/>
        <end position="723"/>
    </location>
</feature>
<evidence type="ECO:0000313" key="3">
    <source>
        <dbReference type="WBParaSite" id="Pan_g20898.t1"/>
    </source>
</evidence>
<feature type="region of interest" description="Disordered" evidence="1">
    <location>
        <begin position="560"/>
        <end position="650"/>
    </location>
</feature>